<dbReference type="Pfam" id="PF03600">
    <property type="entry name" value="CitMHS"/>
    <property type="match status" value="1"/>
</dbReference>
<proteinExistence type="inferred from homology"/>
<keyword evidence="5 9" id="KW-0812">Transmembrane</keyword>
<dbReference type="InterPro" id="IPR004680">
    <property type="entry name" value="Cit_transptr-like_dom"/>
</dbReference>
<comment type="similarity">
    <text evidence="2">Belongs to the CitM (TC 2.A.11) transporter family.</text>
</comment>
<keyword evidence="3" id="KW-0813">Transport</keyword>
<organism evidence="11 12">
    <name type="scientific">Cerrena zonata</name>
    <dbReference type="NCBI Taxonomy" id="2478898"/>
    <lineage>
        <taxon>Eukaryota</taxon>
        <taxon>Fungi</taxon>
        <taxon>Dikarya</taxon>
        <taxon>Basidiomycota</taxon>
        <taxon>Agaricomycotina</taxon>
        <taxon>Agaricomycetes</taxon>
        <taxon>Polyporales</taxon>
        <taxon>Cerrenaceae</taxon>
        <taxon>Cerrena</taxon>
    </lineage>
</organism>
<evidence type="ECO:0000256" key="6">
    <source>
        <dbReference type="ARBA" id="ARBA00022989"/>
    </source>
</evidence>
<comment type="subcellular location">
    <subcellularLocation>
        <location evidence="1">Cell membrane</location>
        <topology evidence="1">Multi-pass membrane protein</topology>
    </subcellularLocation>
</comment>
<dbReference type="GO" id="GO:0015105">
    <property type="term" value="F:arsenite transmembrane transporter activity"/>
    <property type="evidence" value="ECO:0007669"/>
    <property type="project" value="InterPro"/>
</dbReference>
<evidence type="ECO:0000256" key="7">
    <source>
        <dbReference type="ARBA" id="ARBA00023136"/>
    </source>
</evidence>
<dbReference type="GO" id="GO:0005886">
    <property type="term" value="C:plasma membrane"/>
    <property type="evidence" value="ECO:0007669"/>
    <property type="project" value="UniProtKB-SubCell"/>
</dbReference>
<sequence>MSSSIPHTYDAILALILFLVSNVAVIIPFRLPIHRICVKTARRWLVHLRVLPASAKPPRRIHIHGNYITVPLLSVLLLLATKSINGAIIRRGILGADGVEPLSILALFLSLAYISISLDFTGLFRFSAFWVARRGGNSGPKLYFFLYIFFLICGILVGNDPVILCGTPFLAYLTRVSGITPPTAWLFSQFAAANMASVVLISSNPTNLVLTGAFSISFISYTAHVILPFLAAAICVYPVLTLGLFRSTRLIPSSLNLNFGDDENESALVDRQGAIFGSALMLITLAVLAGTSTIGVPVWQVTVPAGLVMLLRDMYHDWSYNRTLNSQRQASTPSIHELQDTSTPTTSPTPSTPEKSDISSFTRMHIKVVSDRYPTVSAILSRLPVPVLPFAFLMFILIQGLSTKGWIELFAVWWSAWAQRTGVLGVVGGMGFISCILCNFCGTNIGATILLARIIQLWSSTNTVDPRARDGAIYALALGSNFGAFTLTLSASLAGLLWRGILHQKGIHVRAKQFLLLNLPISFVAMLVGCGVLVAEVYIIHR</sequence>
<gene>
    <name evidence="11" type="ORF">QCA50_004911</name>
</gene>
<dbReference type="Pfam" id="PF02040">
    <property type="entry name" value="ArsB"/>
    <property type="match status" value="1"/>
</dbReference>
<feature type="transmembrane region" description="Helical" evidence="9">
    <location>
        <begin position="514"/>
        <end position="540"/>
    </location>
</feature>
<feature type="transmembrane region" description="Helical" evidence="9">
    <location>
        <begin position="472"/>
        <end position="502"/>
    </location>
</feature>
<feature type="transmembrane region" description="Helical" evidence="9">
    <location>
        <begin position="144"/>
        <end position="172"/>
    </location>
</feature>
<dbReference type="InterPro" id="IPR000802">
    <property type="entry name" value="Arsenical_pump_ArsB"/>
</dbReference>
<feature type="transmembrane region" description="Helical" evidence="9">
    <location>
        <begin position="383"/>
        <end position="402"/>
    </location>
</feature>
<feature type="transmembrane region" description="Helical" evidence="9">
    <location>
        <begin position="274"/>
        <end position="299"/>
    </location>
</feature>
<dbReference type="AlphaFoldDB" id="A0AAW0GNP6"/>
<evidence type="ECO:0000256" key="8">
    <source>
        <dbReference type="SAM" id="MobiDB-lite"/>
    </source>
</evidence>
<name>A0AAW0GNP6_9APHY</name>
<feature type="transmembrane region" description="Helical" evidence="9">
    <location>
        <begin position="102"/>
        <end position="124"/>
    </location>
</feature>
<comment type="caution">
    <text evidence="11">The sequence shown here is derived from an EMBL/GenBank/DDBJ whole genome shotgun (WGS) entry which is preliminary data.</text>
</comment>
<feature type="domain" description="Citrate transporter-like" evidence="10">
    <location>
        <begin position="102"/>
        <end position="312"/>
    </location>
</feature>
<dbReference type="EMBL" id="JASBNA010000005">
    <property type="protein sequence ID" value="KAK7691512.1"/>
    <property type="molecule type" value="Genomic_DNA"/>
</dbReference>
<evidence type="ECO:0000256" key="9">
    <source>
        <dbReference type="SAM" id="Phobius"/>
    </source>
</evidence>
<evidence type="ECO:0000313" key="11">
    <source>
        <dbReference type="EMBL" id="KAK7691512.1"/>
    </source>
</evidence>
<feature type="compositionally biased region" description="Low complexity" evidence="8">
    <location>
        <begin position="341"/>
        <end position="353"/>
    </location>
</feature>
<dbReference type="Proteomes" id="UP001385951">
    <property type="component" value="Unassembled WGS sequence"/>
</dbReference>
<dbReference type="PANTHER" id="PTHR43302">
    <property type="entry name" value="TRANSPORTER ARSB-RELATED"/>
    <property type="match status" value="1"/>
</dbReference>
<feature type="transmembrane region" description="Helical" evidence="9">
    <location>
        <begin position="221"/>
        <end position="245"/>
    </location>
</feature>
<keyword evidence="7 9" id="KW-0472">Membrane</keyword>
<reference evidence="11 12" key="1">
    <citation type="submission" date="2022-09" db="EMBL/GenBank/DDBJ databases">
        <authorList>
            <person name="Palmer J.M."/>
        </authorList>
    </citation>
    <scope>NUCLEOTIDE SEQUENCE [LARGE SCALE GENOMIC DNA]</scope>
    <source>
        <strain evidence="11 12">DSM 7382</strain>
    </source>
</reference>
<feature type="transmembrane region" description="Helical" evidence="9">
    <location>
        <begin position="184"/>
        <end position="201"/>
    </location>
</feature>
<evidence type="ECO:0000259" key="10">
    <source>
        <dbReference type="Pfam" id="PF03600"/>
    </source>
</evidence>
<evidence type="ECO:0000256" key="4">
    <source>
        <dbReference type="ARBA" id="ARBA00022475"/>
    </source>
</evidence>
<keyword evidence="4" id="KW-1003">Cell membrane</keyword>
<evidence type="ECO:0000256" key="5">
    <source>
        <dbReference type="ARBA" id="ARBA00022692"/>
    </source>
</evidence>
<evidence type="ECO:0000256" key="3">
    <source>
        <dbReference type="ARBA" id="ARBA00022448"/>
    </source>
</evidence>
<protein>
    <recommendedName>
        <fullName evidence="10">Citrate transporter-like domain-containing protein</fullName>
    </recommendedName>
</protein>
<keyword evidence="12" id="KW-1185">Reference proteome</keyword>
<evidence type="ECO:0000313" key="12">
    <source>
        <dbReference type="Proteomes" id="UP001385951"/>
    </source>
</evidence>
<feature type="region of interest" description="Disordered" evidence="8">
    <location>
        <begin position="328"/>
        <end position="358"/>
    </location>
</feature>
<evidence type="ECO:0000256" key="1">
    <source>
        <dbReference type="ARBA" id="ARBA00004651"/>
    </source>
</evidence>
<accession>A0AAW0GNP6</accession>
<dbReference type="PANTHER" id="PTHR43302:SF5">
    <property type="entry name" value="TRANSPORTER ARSB-RELATED"/>
    <property type="match status" value="1"/>
</dbReference>
<feature type="transmembrane region" description="Helical" evidence="9">
    <location>
        <begin position="423"/>
        <end position="452"/>
    </location>
</feature>
<keyword evidence="6 9" id="KW-1133">Transmembrane helix</keyword>
<feature type="transmembrane region" description="Helical" evidence="9">
    <location>
        <begin position="12"/>
        <end position="31"/>
    </location>
</feature>
<feature type="transmembrane region" description="Helical" evidence="9">
    <location>
        <begin position="61"/>
        <end position="81"/>
    </location>
</feature>
<evidence type="ECO:0000256" key="2">
    <source>
        <dbReference type="ARBA" id="ARBA00009843"/>
    </source>
</evidence>